<accession>A0ABC8ARI7</accession>
<protein>
    <submittedName>
        <fullName evidence="2">Uncharacterized protein</fullName>
    </submittedName>
</protein>
<dbReference type="AlphaFoldDB" id="A0ABC8ARI7"/>
<reference evidence="2 3" key="1">
    <citation type="submission" date="2016-10" db="EMBL/GenBank/DDBJ databases">
        <title>Genome sequence of Nocardia seriolae strain EM150506, isolated from Anguila japonica.</title>
        <authorList>
            <person name="Han H.-J."/>
        </authorList>
    </citation>
    <scope>NUCLEOTIDE SEQUENCE [LARGE SCALE GENOMIC DNA]</scope>
    <source>
        <strain evidence="2 3">EM150506</strain>
    </source>
</reference>
<organism evidence="2 3">
    <name type="scientific">Nocardia seriolae</name>
    <dbReference type="NCBI Taxonomy" id="37332"/>
    <lineage>
        <taxon>Bacteria</taxon>
        <taxon>Bacillati</taxon>
        <taxon>Actinomycetota</taxon>
        <taxon>Actinomycetes</taxon>
        <taxon>Mycobacteriales</taxon>
        <taxon>Nocardiaceae</taxon>
        <taxon>Nocardia</taxon>
    </lineage>
</organism>
<feature type="region of interest" description="Disordered" evidence="1">
    <location>
        <begin position="1"/>
        <end position="37"/>
    </location>
</feature>
<name>A0ABC8ARI7_9NOCA</name>
<proteinExistence type="predicted"/>
<feature type="compositionally biased region" description="Basic and acidic residues" evidence="1">
    <location>
        <begin position="28"/>
        <end position="37"/>
    </location>
</feature>
<evidence type="ECO:0000256" key="1">
    <source>
        <dbReference type="SAM" id="MobiDB-lite"/>
    </source>
</evidence>
<evidence type="ECO:0000313" key="3">
    <source>
        <dbReference type="Proteomes" id="UP000180166"/>
    </source>
</evidence>
<feature type="compositionally biased region" description="Basic residues" evidence="1">
    <location>
        <begin position="181"/>
        <end position="191"/>
    </location>
</feature>
<dbReference type="EMBL" id="CP017839">
    <property type="protein sequence ID" value="APA96785.1"/>
    <property type="molecule type" value="Genomic_DNA"/>
</dbReference>
<gene>
    <name evidence="2" type="ORF">NS506_02724</name>
</gene>
<dbReference type="KEGG" id="nsr:NS506_02724"/>
<feature type="region of interest" description="Disordered" evidence="1">
    <location>
        <begin position="178"/>
        <end position="211"/>
    </location>
</feature>
<dbReference type="Proteomes" id="UP000180166">
    <property type="component" value="Chromosome"/>
</dbReference>
<evidence type="ECO:0000313" key="2">
    <source>
        <dbReference type="EMBL" id="APA96785.1"/>
    </source>
</evidence>
<sequence length="211" mass="22905">MSGPGPDSDDAANTKPDSPITDAAATHSPEHECRCSTRPRVDSAVPIGFAIIATDRVANIETPGARLCQRRARDTARPQFFRACEGHRRPEWHASPFSPSGIAKALLRYAGSLSHGAAGRSSGEAVVRGLRRGRRRWAGWLLPGQGRSSGGNPLIQQNSCESWTSRSRCGRCRARHEFPSHPRRSACRPRPRPGNPPTGTSRAPSGFVARW</sequence>